<dbReference type="AlphaFoldDB" id="A0AAE0VHX1"/>
<reference evidence="1" key="1">
    <citation type="journal article" date="2021" name="Genome Biol. Evol.">
        <title>A High-Quality Reference Genome for a Parasitic Bivalve with Doubly Uniparental Inheritance (Bivalvia: Unionida).</title>
        <authorList>
            <person name="Smith C.H."/>
        </authorList>
    </citation>
    <scope>NUCLEOTIDE SEQUENCE</scope>
    <source>
        <strain evidence="1">CHS0354</strain>
    </source>
</reference>
<sequence>MEKPFTQYRCSLKEGVNLMSQENWCMDRTVAMFQFGSITLQLELEATIYGSCELRPQLGQICPISLRPALYIQRAFVQDVKSLRVVMEDLVIAVLTSSHKTTDCADPSIINNMKRLNNDTCIIERLVSQTQCIADPVKRISLFMSTFNLRGQKDSWRILCSLFYRLYFVPHIRDGDLDQFTENMGFRPALSQMGKMRIEKK</sequence>
<evidence type="ECO:0000313" key="2">
    <source>
        <dbReference type="Proteomes" id="UP001195483"/>
    </source>
</evidence>
<keyword evidence="2" id="KW-1185">Reference proteome</keyword>
<reference evidence="1" key="3">
    <citation type="submission" date="2023-05" db="EMBL/GenBank/DDBJ databases">
        <authorList>
            <person name="Smith C.H."/>
        </authorList>
    </citation>
    <scope>NUCLEOTIDE SEQUENCE</scope>
    <source>
        <strain evidence="1">CHS0354</strain>
        <tissue evidence="1">Mantle</tissue>
    </source>
</reference>
<dbReference type="Proteomes" id="UP001195483">
    <property type="component" value="Unassembled WGS sequence"/>
</dbReference>
<gene>
    <name evidence="1" type="ORF">CHS0354_007755</name>
</gene>
<organism evidence="1 2">
    <name type="scientific">Potamilus streckersoni</name>
    <dbReference type="NCBI Taxonomy" id="2493646"/>
    <lineage>
        <taxon>Eukaryota</taxon>
        <taxon>Metazoa</taxon>
        <taxon>Spiralia</taxon>
        <taxon>Lophotrochozoa</taxon>
        <taxon>Mollusca</taxon>
        <taxon>Bivalvia</taxon>
        <taxon>Autobranchia</taxon>
        <taxon>Heteroconchia</taxon>
        <taxon>Palaeoheterodonta</taxon>
        <taxon>Unionida</taxon>
        <taxon>Unionoidea</taxon>
        <taxon>Unionidae</taxon>
        <taxon>Ambleminae</taxon>
        <taxon>Lampsilini</taxon>
        <taxon>Potamilus</taxon>
    </lineage>
</organism>
<accession>A0AAE0VHX1</accession>
<proteinExistence type="predicted"/>
<comment type="caution">
    <text evidence="1">The sequence shown here is derived from an EMBL/GenBank/DDBJ whole genome shotgun (WGS) entry which is preliminary data.</text>
</comment>
<name>A0AAE0VHX1_9BIVA</name>
<evidence type="ECO:0000313" key="1">
    <source>
        <dbReference type="EMBL" id="KAK3578504.1"/>
    </source>
</evidence>
<reference evidence="1" key="2">
    <citation type="journal article" date="2021" name="Genome Biol. Evol.">
        <title>Developing a high-quality reference genome for a parasitic bivalve with doubly uniparental inheritance (Bivalvia: Unionida).</title>
        <authorList>
            <person name="Smith C.H."/>
        </authorList>
    </citation>
    <scope>NUCLEOTIDE SEQUENCE</scope>
    <source>
        <strain evidence="1">CHS0354</strain>
        <tissue evidence="1">Mantle</tissue>
    </source>
</reference>
<dbReference type="EMBL" id="JAEAOA010000527">
    <property type="protein sequence ID" value="KAK3578504.1"/>
    <property type="molecule type" value="Genomic_DNA"/>
</dbReference>
<protein>
    <submittedName>
        <fullName evidence="1">Uncharacterized protein</fullName>
    </submittedName>
</protein>